<reference evidence="2" key="1">
    <citation type="submission" date="2019-12" db="EMBL/GenBank/DDBJ databases">
        <authorList>
            <person name="Scholes J."/>
        </authorList>
    </citation>
    <scope>NUCLEOTIDE SEQUENCE</scope>
</reference>
<dbReference type="PANTHER" id="PTHR33499:SF11">
    <property type="entry name" value="NO APICAL MERISTEM-ASSOCIATED C-TERMINAL DOMAIN-CONTAINING PROTEIN"/>
    <property type="match status" value="1"/>
</dbReference>
<dbReference type="PANTHER" id="PTHR33499">
    <property type="entry name" value="OS12G0282400 PROTEIN-RELATED"/>
    <property type="match status" value="1"/>
</dbReference>
<feature type="region of interest" description="Disordered" evidence="1">
    <location>
        <begin position="1"/>
        <end position="56"/>
    </location>
</feature>
<dbReference type="OrthoDB" id="1724076at2759"/>
<dbReference type="InterPro" id="IPR004252">
    <property type="entry name" value="Probable_transposase_24"/>
</dbReference>
<dbReference type="Proteomes" id="UP001153555">
    <property type="component" value="Unassembled WGS sequence"/>
</dbReference>
<proteinExistence type="predicted"/>
<organism evidence="2 3">
    <name type="scientific">Striga hermonthica</name>
    <name type="common">Purple witchweed</name>
    <name type="synonym">Buchnera hermonthica</name>
    <dbReference type="NCBI Taxonomy" id="68872"/>
    <lineage>
        <taxon>Eukaryota</taxon>
        <taxon>Viridiplantae</taxon>
        <taxon>Streptophyta</taxon>
        <taxon>Embryophyta</taxon>
        <taxon>Tracheophyta</taxon>
        <taxon>Spermatophyta</taxon>
        <taxon>Magnoliopsida</taxon>
        <taxon>eudicotyledons</taxon>
        <taxon>Gunneridae</taxon>
        <taxon>Pentapetalae</taxon>
        <taxon>asterids</taxon>
        <taxon>lamiids</taxon>
        <taxon>Lamiales</taxon>
        <taxon>Orobanchaceae</taxon>
        <taxon>Buchnereae</taxon>
        <taxon>Striga</taxon>
    </lineage>
</organism>
<feature type="region of interest" description="Disordered" evidence="1">
    <location>
        <begin position="205"/>
        <end position="239"/>
    </location>
</feature>
<name>A0A9N7RPH1_STRHE</name>
<dbReference type="Pfam" id="PF03004">
    <property type="entry name" value="Transposase_24"/>
    <property type="match status" value="1"/>
</dbReference>
<feature type="compositionally biased region" description="Basic and acidic residues" evidence="1">
    <location>
        <begin position="213"/>
        <end position="223"/>
    </location>
</feature>
<feature type="region of interest" description="Disordered" evidence="1">
    <location>
        <begin position="362"/>
        <end position="394"/>
    </location>
</feature>
<sequence>MSSAALDSQSHNMPARVARCAGAAGGSQPPHEDPSKLPLQCESAQPGAGRKRKGRGPARGIEILRRLVHGRIHVDFDEEGGTWKALGDDGPLYDSAVGILTRYYCKPIYDSWAEVPIEQRVQVLERLLDWFDIDYHYQQGVYSDMVQRDAMKCYRDWKSDLHDHFKKVGGVADPGAAKQKVPKNIRDRLHWELCCERFSSEKFKRKSKTNSKNRAEHSWESKHGRISYAQHRSKKVDPETLEPISRIDNWRDMHRDGRAWVNRRAQETYHHLQERAEQAAASSSGRVNERAIMEETFGRRRGHMTGVGPSLSRRAPTAAPQEPVLLPWGLDLQNARRDQLVSLVEHLIGLLRQWAPNVQIPQVFPRPSGGPPSSSNSRNPNRFNDGAEDFDLND</sequence>
<accession>A0A9N7RPH1</accession>
<dbReference type="AlphaFoldDB" id="A0A9N7RPH1"/>
<protein>
    <recommendedName>
        <fullName evidence="4">Transposase</fullName>
    </recommendedName>
</protein>
<keyword evidence="3" id="KW-1185">Reference proteome</keyword>
<feature type="compositionally biased region" description="Low complexity" evidence="1">
    <location>
        <begin position="365"/>
        <end position="382"/>
    </location>
</feature>
<dbReference type="EMBL" id="CACSLK010031421">
    <property type="protein sequence ID" value="CAA0839344.1"/>
    <property type="molecule type" value="Genomic_DNA"/>
</dbReference>
<evidence type="ECO:0000313" key="2">
    <source>
        <dbReference type="EMBL" id="CAA0839344.1"/>
    </source>
</evidence>
<evidence type="ECO:0008006" key="4">
    <source>
        <dbReference type="Google" id="ProtNLM"/>
    </source>
</evidence>
<evidence type="ECO:0000313" key="3">
    <source>
        <dbReference type="Proteomes" id="UP001153555"/>
    </source>
</evidence>
<comment type="caution">
    <text evidence="2">The sequence shown here is derived from an EMBL/GenBank/DDBJ whole genome shotgun (WGS) entry which is preliminary data.</text>
</comment>
<feature type="compositionally biased region" description="Polar residues" evidence="1">
    <location>
        <begin position="1"/>
        <end position="12"/>
    </location>
</feature>
<gene>
    <name evidence="2" type="ORF">SHERM_05913</name>
</gene>
<evidence type="ECO:0000256" key="1">
    <source>
        <dbReference type="SAM" id="MobiDB-lite"/>
    </source>
</evidence>